<comment type="similarity">
    <text evidence="2 8">Belongs to the 4-toluene sulfonate uptake permease (TSUP) (TC 2.A.102) family.</text>
</comment>
<feature type="transmembrane region" description="Helical" evidence="8">
    <location>
        <begin position="189"/>
        <end position="214"/>
    </location>
</feature>
<gene>
    <name evidence="9" type="ORF">SAMN02910343_01387</name>
</gene>
<keyword evidence="7 8" id="KW-0472">Membrane</keyword>
<evidence type="ECO:0000256" key="4">
    <source>
        <dbReference type="ARBA" id="ARBA00022475"/>
    </source>
</evidence>
<feature type="transmembrane region" description="Helical" evidence="8">
    <location>
        <begin position="235"/>
        <end position="252"/>
    </location>
</feature>
<dbReference type="PANTHER" id="PTHR30269:SF0">
    <property type="entry name" value="MEMBRANE TRANSPORTER PROTEIN YFCA-RELATED"/>
    <property type="match status" value="1"/>
</dbReference>
<protein>
    <recommendedName>
        <fullName evidence="8">Probable membrane transporter protein</fullName>
    </recommendedName>
</protein>
<evidence type="ECO:0000256" key="5">
    <source>
        <dbReference type="ARBA" id="ARBA00022692"/>
    </source>
</evidence>
<keyword evidence="6 8" id="KW-1133">Transmembrane helix</keyword>
<evidence type="ECO:0000256" key="2">
    <source>
        <dbReference type="ARBA" id="ARBA00009142"/>
    </source>
</evidence>
<dbReference type="InterPro" id="IPR052017">
    <property type="entry name" value="TSUP"/>
</dbReference>
<dbReference type="InterPro" id="IPR002781">
    <property type="entry name" value="TM_pro_TauE-like"/>
</dbReference>
<dbReference type="EMBL" id="FMXA01000021">
    <property type="protein sequence ID" value="SDA57652.1"/>
    <property type="molecule type" value="Genomic_DNA"/>
</dbReference>
<keyword evidence="10" id="KW-1185">Reference proteome</keyword>
<evidence type="ECO:0000256" key="1">
    <source>
        <dbReference type="ARBA" id="ARBA00004651"/>
    </source>
</evidence>
<dbReference type="AlphaFoldDB" id="A0A1G5WI33"/>
<feature type="transmembrane region" description="Helical" evidence="8">
    <location>
        <begin position="75"/>
        <end position="95"/>
    </location>
</feature>
<dbReference type="GeneID" id="87756389"/>
<comment type="subcellular location">
    <subcellularLocation>
        <location evidence="1 8">Cell membrane</location>
        <topology evidence="1 8">Multi-pass membrane protein</topology>
    </subcellularLocation>
</comment>
<evidence type="ECO:0000256" key="3">
    <source>
        <dbReference type="ARBA" id="ARBA00022448"/>
    </source>
</evidence>
<evidence type="ECO:0000313" key="10">
    <source>
        <dbReference type="Proteomes" id="UP000199689"/>
    </source>
</evidence>
<proteinExistence type="inferred from homology"/>
<feature type="transmembrane region" description="Helical" evidence="8">
    <location>
        <begin position="6"/>
        <end position="33"/>
    </location>
</feature>
<dbReference type="Pfam" id="PF01925">
    <property type="entry name" value="TauE"/>
    <property type="match status" value="1"/>
</dbReference>
<keyword evidence="4 8" id="KW-1003">Cell membrane</keyword>
<dbReference type="STRING" id="209880.SAMN02910343_01387"/>
<evidence type="ECO:0000256" key="6">
    <source>
        <dbReference type="ARBA" id="ARBA00022989"/>
    </source>
</evidence>
<feature type="transmembrane region" description="Helical" evidence="8">
    <location>
        <begin position="101"/>
        <end position="118"/>
    </location>
</feature>
<evidence type="ECO:0000256" key="8">
    <source>
        <dbReference type="RuleBase" id="RU363041"/>
    </source>
</evidence>
<dbReference type="RefSeq" id="WP_200779852.1">
    <property type="nucleotide sequence ID" value="NZ_FMXA01000021.1"/>
</dbReference>
<dbReference type="PANTHER" id="PTHR30269">
    <property type="entry name" value="TRANSMEMBRANE PROTEIN YFCA"/>
    <property type="match status" value="1"/>
</dbReference>
<organism evidence="9 10">
    <name type="scientific">Allisonella histaminiformans</name>
    <dbReference type="NCBI Taxonomy" id="209880"/>
    <lineage>
        <taxon>Bacteria</taxon>
        <taxon>Bacillati</taxon>
        <taxon>Bacillota</taxon>
        <taxon>Negativicutes</taxon>
        <taxon>Veillonellales</taxon>
        <taxon>Veillonellaceae</taxon>
        <taxon>Allisonella</taxon>
    </lineage>
</organism>
<sequence length="253" mass="27350">MEITLLTYLIVCPLTFLAGFVDAIAGGGGLISIPAFMFTGMPMHYVIGTNKLSSSLGTTLATYKYARKGYIQWHAALYCTVCAFLGSFTGSHLALLLDQSLFRVIILIILPITAYYVLRGKSFSGDRNPYPEKKTILIAMASALLIGVYDGFYGPGTGTFLLLLLTGAAHMKLTEANGVSKFINLMTNYTALAVFLYSGTVYITLGLVAGAFNIAGNWLGTRAFEKGGVRTVKPIILGVLVIFFIKTIYDIMV</sequence>
<accession>A0A1G5WI33</accession>
<reference evidence="9 10" key="1">
    <citation type="submission" date="2016-10" db="EMBL/GenBank/DDBJ databases">
        <authorList>
            <person name="de Groot N.N."/>
        </authorList>
    </citation>
    <scope>NUCLEOTIDE SEQUENCE [LARGE SCALE GENOMIC DNA]</scope>
    <source>
        <strain evidence="9 10">DSM 15230</strain>
    </source>
</reference>
<feature type="transmembrane region" description="Helical" evidence="8">
    <location>
        <begin position="138"/>
        <end position="169"/>
    </location>
</feature>
<evidence type="ECO:0000313" key="9">
    <source>
        <dbReference type="EMBL" id="SDA57652.1"/>
    </source>
</evidence>
<evidence type="ECO:0000256" key="7">
    <source>
        <dbReference type="ARBA" id="ARBA00023136"/>
    </source>
</evidence>
<keyword evidence="3" id="KW-0813">Transport</keyword>
<dbReference type="Proteomes" id="UP000199689">
    <property type="component" value="Unassembled WGS sequence"/>
</dbReference>
<name>A0A1G5WI33_9FIRM</name>
<dbReference type="GO" id="GO:0005886">
    <property type="term" value="C:plasma membrane"/>
    <property type="evidence" value="ECO:0007669"/>
    <property type="project" value="UniProtKB-SubCell"/>
</dbReference>
<keyword evidence="5 8" id="KW-0812">Transmembrane</keyword>